<proteinExistence type="inferred from homology"/>
<evidence type="ECO:0000256" key="1">
    <source>
        <dbReference type="RuleBase" id="RU003513"/>
    </source>
</evidence>
<dbReference type="Proteomes" id="UP000064967">
    <property type="component" value="Chromosome"/>
</dbReference>
<keyword evidence="4" id="KW-1185">Reference proteome</keyword>
<dbReference type="GO" id="GO:0016853">
    <property type="term" value="F:isomerase activity"/>
    <property type="evidence" value="ECO:0007669"/>
    <property type="project" value="UniProtKB-KW"/>
</dbReference>
<dbReference type="InterPro" id="IPR003331">
    <property type="entry name" value="UDP_GlcNAc_Epimerase_2_dom"/>
</dbReference>
<evidence type="ECO:0000313" key="4">
    <source>
        <dbReference type="Proteomes" id="UP000064967"/>
    </source>
</evidence>
<dbReference type="Pfam" id="PF02350">
    <property type="entry name" value="Epimerase_2"/>
    <property type="match status" value="1"/>
</dbReference>
<dbReference type="InterPro" id="IPR029767">
    <property type="entry name" value="WecB-like"/>
</dbReference>
<dbReference type="PANTHER" id="PTHR43174:SF3">
    <property type="entry name" value="UDP-N-ACETYLGLUCOSAMINE 2-EPIMERASE"/>
    <property type="match status" value="1"/>
</dbReference>
<dbReference type="RefSeq" id="WP_146653915.1">
    <property type="nucleotide sequence ID" value="NZ_CP012333.1"/>
</dbReference>
<accession>A0A0K1QBG9</accession>
<dbReference type="PANTHER" id="PTHR43174">
    <property type="entry name" value="UDP-N-ACETYLGLUCOSAMINE 2-EPIMERASE"/>
    <property type="match status" value="1"/>
</dbReference>
<dbReference type="AlphaFoldDB" id="A0A0K1QBG9"/>
<dbReference type="STRING" id="1391654.AKJ09_09757"/>
<dbReference type="SUPFAM" id="SSF53756">
    <property type="entry name" value="UDP-Glycosyltransferase/glycogen phosphorylase"/>
    <property type="match status" value="1"/>
</dbReference>
<feature type="domain" description="UDP-N-acetylglucosamine 2-epimerase" evidence="2">
    <location>
        <begin position="99"/>
        <end position="317"/>
    </location>
</feature>
<protein>
    <submittedName>
        <fullName evidence="3">UDP-N-acetylglucosamine 2-epimerase</fullName>
    </submittedName>
</protein>
<reference evidence="3 4" key="1">
    <citation type="submission" date="2015-08" db="EMBL/GenBank/DDBJ databases">
        <authorList>
            <person name="Babu N.S."/>
            <person name="Beckwith C.J."/>
            <person name="Beseler K.G."/>
            <person name="Brison A."/>
            <person name="Carone J.V."/>
            <person name="Caskin T.P."/>
            <person name="Diamond M."/>
            <person name="Durham M.E."/>
            <person name="Foxe J.M."/>
            <person name="Go M."/>
            <person name="Henderson B.A."/>
            <person name="Jones I.B."/>
            <person name="McGettigan J.A."/>
            <person name="Micheletti S.J."/>
            <person name="Nasrallah M.E."/>
            <person name="Ortiz D."/>
            <person name="Piller C.R."/>
            <person name="Privatt S.R."/>
            <person name="Schneider S.L."/>
            <person name="Sharp S."/>
            <person name="Smith T.C."/>
            <person name="Stanton J.D."/>
            <person name="Ullery H.E."/>
            <person name="Wilson R.J."/>
            <person name="Serrano M.G."/>
            <person name="Buck G."/>
            <person name="Lee V."/>
            <person name="Wang Y."/>
            <person name="Carvalho R."/>
            <person name="Voegtly L."/>
            <person name="Shi R."/>
            <person name="Duckworth R."/>
            <person name="Johnson A."/>
            <person name="Loviza R."/>
            <person name="Walstead R."/>
            <person name="Shah Z."/>
            <person name="Kiflezghi M."/>
            <person name="Wade K."/>
            <person name="Ball S.L."/>
            <person name="Bradley K.W."/>
            <person name="Asai D.J."/>
            <person name="Bowman C.A."/>
            <person name="Russell D.A."/>
            <person name="Pope W.H."/>
            <person name="Jacobs-Sera D."/>
            <person name="Hendrix R.W."/>
            <person name="Hatfull G.F."/>
        </authorList>
    </citation>
    <scope>NUCLEOTIDE SEQUENCE [LARGE SCALE GENOMIC DNA]</scope>
    <source>
        <strain evidence="3 4">DSM 27648</strain>
    </source>
</reference>
<dbReference type="KEGG" id="llu:AKJ09_09757"/>
<evidence type="ECO:0000259" key="2">
    <source>
        <dbReference type="Pfam" id="PF02350"/>
    </source>
</evidence>
<evidence type="ECO:0000313" key="3">
    <source>
        <dbReference type="EMBL" id="AKV03094.1"/>
    </source>
</evidence>
<gene>
    <name evidence="3" type="ORF">AKJ09_09757</name>
</gene>
<comment type="similarity">
    <text evidence="1">Belongs to the UDP-N-acetylglucosamine 2-epimerase family.</text>
</comment>
<organism evidence="3 4">
    <name type="scientific">Labilithrix luteola</name>
    <dbReference type="NCBI Taxonomy" id="1391654"/>
    <lineage>
        <taxon>Bacteria</taxon>
        <taxon>Pseudomonadati</taxon>
        <taxon>Myxococcota</taxon>
        <taxon>Polyangia</taxon>
        <taxon>Polyangiales</taxon>
        <taxon>Labilitrichaceae</taxon>
        <taxon>Labilithrix</taxon>
    </lineage>
</organism>
<name>A0A0K1QBG9_9BACT</name>
<dbReference type="EMBL" id="CP012333">
    <property type="protein sequence ID" value="AKV03094.1"/>
    <property type="molecule type" value="Genomic_DNA"/>
</dbReference>
<dbReference type="Gene3D" id="3.40.50.2000">
    <property type="entry name" value="Glycogen Phosphorylase B"/>
    <property type="match status" value="2"/>
</dbReference>
<dbReference type="OrthoDB" id="9803238at2"/>
<keyword evidence="1" id="KW-0413">Isomerase</keyword>
<sequence length="380" mass="41826">MIVFFVGTAAELVKMAPVIRETKRRGRAFTVVASGQNDLRGSELWSLANVHGADVTLSTERIPPHALGLASFLARTGATATSKLRNALGGVSPARAKAVVHGDTVSTLLGSLLFHRLGVPVHHVEAGLRSFDPLEPFPEEICRVLVSRLASVAYCPNVWASGHLHRHGLRKVLTHGNTLYDSLALALATEDVAAPAVPFDERFFVLVVHRQENLLRGMFLRRIVEKVRAVRERPRCVFIMHALTKAALEREGLLGELERDPSFLLLPRQPYIAFSKLLARADYLVTDGGSNQEEAYYLGLPCLLMRKVTERIEGLGSNVLLSRDPVTEIEPFMRVPSRWARPCVRLSESPSAIVADDLADGRRQDAVHPEWAAAEGLARP</sequence>